<dbReference type="SUPFAM" id="SSF47336">
    <property type="entry name" value="ACP-like"/>
    <property type="match status" value="1"/>
</dbReference>
<keyword evidence="2 3" id="KW-0597">Phosphoprotein</keyword>
<dbReference type="PANTHER" id="PTHR20863:SF76">
    <property type="entry name" value="CARRIER DOMAIN-CONTAINING PROTEIN"/>
    <property type="match status" value="1"/>
</dbReference>
<dbReference type="Pfam" id="PF00550">
    <property type="entry name" value="PP-binding"/>
    <property type="match status" value="1"/>
</dbReference>
<keyword evidence="3" id="KW-0275">Fatty acid biosynthesis</keyword>
<keyword evidence="8" id="KW-1185">Reference proteome</keyword>
<dbReference type="PROSITE" id="PS50075">
    <property type="entry name" value="CARRIER"/>
    <property type="match status" value="1"/>
</dbReference>
<dbReference type="GO" id="GO:0000036">
    <property type="term" value="F:acyl carrier activity"/>
    <property type="evidence" value="ECO:0007669"/>
    <property type="project" value="UniProtKB-UniRule"/>
</dbReference>
<evidence type="ECO:0000256" key="4">
    <source>
        <dbReference type="NCBIfam" id="TIGR00517"/>
    </source>
</evidence>
<evidence type="ECO:0000256" key="2">
    <source>
        <dbReference type="ARBA" id="ARBA00022553"/>
    </source>
</evidence>
<organism evidence="7 8">
    <name type="scientific">Spirochaeta isovalerica</name>
    <dbReference type="NCBI Taxonomy" id="150"/>
    <lineage>
        <taxon>Bacteria</taxon>
        <taxon>Pseudomonadati</taxon>
        <taxon>Spirochaetota</taxon>
        <taxon>Spirochaetia</taxon>
        <taxon>Spirochaetales</taxon>
        <taxon>Spirochaetaceae</taxon>
        <taxon>Spirochaeta</taxon>
    </lineage>
</organism>
<comment type="pathway">
    <text evidence="3 5">Lipid metabolism; fatty acid biosynthesis.</text>
</comment>
<proteinExistence type="inferred from homology"/>
<evidence type="ECO:0000256" key="3">
    <source>
        <dbReference type="HAMAP-Rule" id="MF_01217"/>
    </source>
</evidence>
<dbReference type="InterPro" id="IPR003231">
    <property type="entry name" value="ACP"/>
</dbReference>
<comment type="PTM">
    <text evidence="5">4'-phosphopantetheine is transferred from CoA to a specific serine of apo-ACP by acpS.</text>
</comment>
<dbReference type="GO" id="GO:0009245">
    <property type="term" value="P:lipid A biosynthetic process"/>
    <property type="evidence" value="ECO:0007669"/>
    <property type="project" value="TreeGrafter"/>
</dbReference>
<keyword evidence="3" id="KW-0443">Lipid metabolism</keyword>
<dbReference type="NCBIfam" id="TIGR00517">
    <property type="entry name" value="acyl_carrier"/>
    <property type="match status" value="1"/>
</dbReference>
<dbReference type="Gene3D" id="1.10.1200.10">
    <property type="entry name" value="ACP-like"/>
    <property type="match status" value="1"/>
</dbReference>
<evidence type="ECO:0000256" key="5">
    <source>
        <dbReference type="RuleBase" id="RU003545"/>
    </source>
</evidence>
<evidence type="ECO:0000313" key="7">
    <source>
        <dbReference type="EMBL" id="MBB6479111.1"/>
    </source>
</evidence>
<comment type="caution">
    <text evidence="7">The sequence shown here is derived from an EMBL/GenBank/DDBJ whole genome shotgun (WGS) entry which is preliminary data.</text>
</comment>
<keyword evidence="3" id="KW-0963">Cytoplasm</keyword>
<feature type="modified residue" description="O-(pantetheine 4'-phosphoryl)serine" evidence="3">
    <location>
        <position position="37"/>
    </location>
</feature>
<comment type="similarity">
    <text evidence="3">Belongs to the acyl carrier protein (ACP) family.</text>
</comment>
<dbReference type="EMBL" id="JACHGJ010000001">
    <property type="protein sequence ID" value="MBB6479111.1"/>
    <property type="molecule type" value="Genomic_DNA"/>
</dbReference>
<dbReference type="PANTHER" id="PTHR20863">
    <property type="entry name" value="ACYL CARRIER PROTEIN"/>
    <property type="match status" value="1"/>
</dbReference>
<dbReference type="GO" id="GO:0000035">
    <property type="term" value="F:acyl binding"/>
    <property type="evidence" value="ECO:0007669"/>
    <property type="project" value="TreeGrafter"/>
</dbReference>
<accession>A0A841R6V7</accession>
<dbReference type="UniPathway" id="UPA00094"/>
<evidence type="ECO:0000313" key="8">
    <source>
        <dbReference type="Proteomes" id="UP000587760"/>
    </source>
</evidence>
<comment type="PTM">
    <text evidence="3">4'-phosphopantetheine is transferred from CoA to a specific serine of apo-ACP by AcpS. This modification is essential for activity because fatty acids are bound in thioester linkage to the sulfhydryl of the prosthetic group.</text>
</comment>
<reference evidence="7 8" key="1">
    <citation type="submission" date="2020-08" db="EMBL/GenBank/DDBJ databases">
        <title>Genomic Encyclopedia of Type Strains, Phase IV (KMG-IV): sequencing the most valuable type-strain genomes for metagenomic binning, comparative biology and taxonomic classification.</title>
        <authorList>
            <person name="Goeker M."/>
        </authorList>
    </citation>
    <scope>NUCLEOTIDE SEQUENCE [LARGE SCALE GENOMIC DNA]</scope>
    <source>
        <strain evidence="7 8">DSM 2461</strain>
    </source>
</reference>
<sequence>MDELFEQLKGLIADKLEVDMEKITLDSRFREDLGADSLDTYELLYAIDSEMGVSVPDERATEFEKVSDALDFIKAEKSK</sequence>
<protein>
    <recommendedName>
        <fullName evidence="3 4">Acyl carrier protein</fullName>
        <shortName evidence="3">ACP</shortName>
    </recommendedName>
</protein>
<keyword evidence="3" id="KW-0276">Fatty acid metabolism</keyword>
<dbReference type="HAMAP" id="MF_01217">
    <property type="entry name" value="Acyl_carrier"/>
    <property type="match status" value="1"/>
</dbReference>
<dbReference type="GO" id="GO:0016020">
    <property type="term" value="C:membrane"/>
    <property type="evidence" value="ECO:0007669"/>
    <property type="project" value="GOC"/>
</dbReference>
<dbReference type="GO" id="GO:0005829">
    <property type="term" value="C:cytosol"/>
    <property type="evidence" value="ECO:0007669"/>
    <property type="project" value="TreeGrafter"/>
</dbReference>
<feature type="domain" description="Carrier" evidence="6">
    <location>
        <begin position="2"/>
        <end position="77"/>
    </location>
</feature>
<evidence type="ECO:0000259" key="6">
    <source>
        <dbReference type="PROSITE" id="PS50075"/>
    </source>
</evidence>
<dbReference type="InterPro" id="IPR009081">
    <property type="entry name" value="PP-bd_ACP"/>
</dbReference>
<comment type="function">
    <text evidence="3 5">Carrier of the growing fatty acid chain in fatty acid biosynthesis.</text>
</comment>
<evidence type="ECO:0000256" key="1">
    <source>
        <dbReference type="ARBA" id="ARBA00022450"/>
    </source>
</evidence>
<keyword evidence="1 3" id="KW-0596">Phosphopantetheine</keyword>
<dbReference type="Proteomes" id="UP000587760">
    <property type="component" value="Unassembled WGS sequence"/>
</dbReference>
<dbReference type="NCBIfam" id="NF002150">
    <property type="entry name" value="PRK00982.1-4"/>
    <property type="match status" value="1"/>
</dbReference>
<dbReference type="AlphaFoldDB" id="A0A841R6V7"/>
<dbReference type="InterPro" id="IPR036736">
    <property type="entry name" value="ACP-like_sf"/>
</dbReference>
<name>A0A841R6V7_9SPIO</name>
<comment type="subcellular location">
    <subcellularLocation>
        <location evidence="3">Cytoplasm</location>
    </subcellularLocation>
</comment>
<keyword evidence="3" id="KW-0444">Lipid biosynthesis</keyword>
<dbReference type="NCBIfam" id="NF002148">
    <property type="entry name" value="PRK00982.1-2"/>
    <property type="match status" value="1"/>
</dbReference>
<gene>
    <name evidence="3" type="primary">acpP</name>
    <name evidence="7" type="ORF">HNR50_000744</name>
</gene>
<dbReference type="RefSeq" id="WP_184743926.1">
    <property type="nucleotide sequence ID" value="NZ_JACHGJ010000001.1"/>
</dbReference>